<dbReference type="KEGG" id="ssau:H8M03_07700"/>
<feature type="transmembrane region" description="Helical" evidence="1">
    <location>
        <begin position="97"/>
        <end position="118"/>
    </location>
</feature>
<keyword evidence="1" id="KW-0472">Membrane</keyword>
<keyword evidence="3" id="KW-1185">Reference proteome</keyword>
<feature type="transmembrane region" description="Helical" evidence="1">
    <location>
        <begin position="169"/>
        <end position="189"/>
    </location>
</feature>
<feature type="transmembrane region" description="Helical" evidence="1">
    <location>
        <begin position="66"/>
        <end position="85"/>
    </location>
</feature>
<protein>
    <submittedName>
        <fullName evidence="2">Pr6Pr family membrane protein</fullName>
    </submittedName>
</protein>
<dbReference type="RefSeq" id="WP_187478884.1">
    <property type="nucleotide sequence ID" value="NZ_CP060697.1"/>
</dbReference>
<dbReference type="NCBIfam" id="NF038065">
    <property type="entry name" value="Pr6Pr"/>
    <property type="match status" value="1"/>
</dbReference>
<proteinExistence type="predicted"/>
<feature type="transmembrane region" description="Helical" evidence="1">
    <location>
        <begin position="130"/>
        <end position="149"/>
    </location>
</feature>
<evidence type="ECO:0000313" key="2">
    <source>
        <dbReference type="EMBL" id="QNM81928.1"/>
    </source>
</evidence>
<accession>A0A7G9KZX9</accession>
<dbReference type="Proteomes" id="UP000515861">
    <property type="component" value="Chromosome"/>
</dbReference>
<sequence length="206" mass="21803">MPRTAAALIALAAWSGLAIQFDATLATTGSAGQALWVPLRFFTVLTNLTVALTFTASALGRRISPSWLGGVTLAIVLVGVVYMQLLRGLVELSGGALLADAILHKVVPVLVPLYWVALAPKGRLRWRDPAVWALFPLAYLGYALLRGSAEGRYAYPFIDVAKLGAAQVALNAVLIALGFAVAGLALVALDRRLQPDVAADQESDQR</sequence>
<dbReference type="InterPro" id="IPR049713">
    <property type="entry name" value="Pr6Pr-like"/>
</dbReference>
<feature type="transmembrane region" description="Helical" evidence="1">
    <location>
        <begin position="34"/>
        <end position="54"/>
    </location>
</feature>
<evidence type="ECO:0000313" key="3">
    <source>
        <dbReference type="Proteomes" id="UP000515861"/>
    </source>
</evidence>
<keyword evidence="1" id="KW-0812">Transmembrane</keyword>
<evidence type="ECO:0000256" key="1">
    <source>
        <dbReference type="SAM" id="Phobius"/>
    </source>
</evidence>
<reference evidence="2 3" key="1">
    <citation type="submission" date="2020-08" db="EMBL/GenBank/DDBJ databases">
        <title>Sphingomonas sp. sand1-3 16S ribosomal RNA gene Genome sequencing and assembly.</title>
        <authorList>
            <person name="Kang M."/>
        </authorList>
    </citation>
    <scope>NUCLEOTIDE SEQUENCE [LARGE SCALE GENOMIC DNA]</scope>
    <source>
        <strain evidence="3">sand1-3</strain>
    </source>
</reference>
<gene>
    <name evidence="2" type="ORF">H8M03_07700</name>
</gene>
<keyword evidence="1" id="KW-1133">Transmembrane helix</keyword>
<organism evidence="2 3">
    <name type="scientific">Sphingomonas sabuli</name>
    <dbReference type="NCBI Taxonomy" id="2764186"/>
    <lineage>
        <taxon>Bacteria</taxon>
        <taxon>Pseudomonadati</taxon>
        <taxon>Pseudomonadota</taxon>
        <taxon>Alphaproteobacteria</taxon>
        <taxon>Sphingomonadales</taxon>
        <taxon>Sphingomonadaceae</taxon>
        <taxon>Sphingomonas</taxon>
    </lineage>
</organism>
<dbReference type="AlphaFoldDB" id="A0A7G9KZX9"/>
<dbReference type="EMBL" id="CP060697">
    <property type="protein sequence ID" value="QNM81928.1"/>
    <property type="molecule type" value="Genomic_DNA"/>
</dbReference>
<name>A0A7G9KZX9_9SPHN</name>